<keyword evidence="1" id="KW-0175">Coiled coil</keyword>
<comment type="caution">
    <text evidence="3">The sequence shown here is derived from an EMBL/GenBank/DDBJ whole genome shotgun (WGS) entry which is preliminary data.</text>
</comment>
<feature type="compositionally biased region" description="Basic and acidic residues" evidence="2">
    <location>
        <begin position="200"/>
        <end position="215"/>
    </location>
</feature>
<dbReference type="GO" id="GO:0032511">
    <property type="term" value="P:late endosome to vacuole transport via multivesicular body sorting pathway"/>
    <property type="evidence" value="ECO:0007669"/>
    <property type="project" value="TreeGrafter"/>
</dbReference>
<dbReference type="AlphaFoldDB" id="A0AAD1XW51"/>
<dbReference type="EMBL" id="CAMPGE010022066">
    <property type="protein sequence ID" value="CAI2380145.1"/>
    <property type="molecule type" value="Genomic_DNA"/>
</dbReference>
<dbReference type="PANTHER" id="PTHR22761">
    <property type="entry name" value="CHARGED MULTIVESICULAR BODY PROTEIN"/>
    <property type="match status" value="1"/>
</dbReference>
<dbReference type="InterPro" id="IPR005024">
    <property type="entry name" value="Snf7_fam"/>
</dbReference>
<sequence>MGGMMSCLRQTPDTKEEKEVHKHKMTDEDKAVLNLKKTNRVLGKQIQELENQTEQFWNKAKEEKRAKNDNKAVSLMKRRKLYMKYLDAARGKQQMIEETLQNIKSAKIDVGVKEALEAGQEVIDDLSNKASIEDFENILERQKETIEQQEELQQLLDEAGIDDDEVMDDINELEAELFGKEMDKVKVPKDRIEADEEEEDVRHKEKSKKDKQVLA</sequence>
<dbReference type="Pfam" id="PF03357">
    <property type="entry name" value="Snf7"/>
    <property type="match status" value="1"/>
</dbReference>
<dbReference type="GO" id="GO:0006900">
    <property type="term" value="P:vesicle budding from membrane"/>
    <property type="evidence" value="ECO:0007669"/>
    <property type="project" value="TreeGrafter"/>
</dbReference>
<evidence type="ECO:0000256" key="2">
    <source>
        <dbReference type="SAM" id="MobiDB-lite"/>
    </source>
</evidence>
<feature type="compositionally biased region" description="Basic and acidic residues" evidence="2">
    <location>
        <begin position="12"/>
        <end position="25"/>
    </location>
</feature>
<organism evidence="3 4">
    <name type="scientific">Euplotes crassus</name>
    <dbReference type="NCBI Taxonomy" id="5936"/>
    <lineage>
        <taxon>Eukaryota</taxon>
        <taxon>Sar</taxon>
        <taxon>Alveolata</taxon>
        <taxon>Ciliophora</taxon>
        <taxon>Intramacronucleata</taxon>
        <taxon>Spirotrichea</taxon>
        <taxon>Hypotrichia</taxon>
        <taxon>Euplotida</taxon>
        <taxon>Euplotidae</taxon>
        <taxon>Moneuplotes</taxon>
    </lineage>
</organism>
<feature type="region of interest" description="Disordered" evidence="2">
    <location>
        <begin position="1"/>
        <end position="25"/>
    </location>
</feature>
<evidence type="ECO:0000256" key="1">
    <source>
        <dbReference type="SAM" id="Coils"/>
    </source>
</evidence>
<accession>A0AAD1XW51</accession>
<feature type="region of interest" description="Disordered" evidence="2">
    <location>
        <begin position="186"/>
        <end position="215"/>
    </location>
</feature>
<gene>
    <name evidence="3" type="ORF">ECRASSUSDP1_LOCUS21573</name>
</gene>
<evidence type="ECO:0000313" key="4">
    <source>
        <dbReference type="Proteomes" id="UP001295684"/>
    </source>
</evidence>
<name>A0AAD1XW51_EUPCR</name>
<keyword evidence="4" id="KW-1185">Reference proteome</keyword>
<dbReference type="Gene3D" id="1.10.287.1060">
    <property type="entry name" value="ESAT-6-like"/>
    <property type="match status" value="1"/>
</dbReference>
<dbReference type="GO" id="GO:0005771">
    <property type="term" value="C:multivesicular body"/>
    <property type="evidence" value="ECO:0007669"/>
    <property type="project" value="TreeGrafter"/>
</dbReference>
<evidence type="ECO:0000313" key="3">
    <source>
        <dbReference type="EMBL" id="CAI2380145.1"/>
    </source>
</evidence>
<feature type="coiled-coil region" evidence="1">
    <location>
        <begin position="132"/>
        <end position="159"/>
    </location>
</feature>
<reference evidence="3" key="1">
    <citation type="submission" date="2023-07" db="EMBL/GenBank/DDBJ databases">
        <authorList>
            <consortium name="AG Swart"/>
            <person name="Singh M."/>
            <person name="Singh A."/>
            <person name="Seah K."/>
            <person name="Emmerich C."/>
        </authorList>
    </citation>
    <scope>NUCLEOTIDE SEQUENCE</scope>
    <source>
        <strain evidence="3">DP1</strain>
    </source>
</reference>
<dbReference type="Proteomes" id="UP001295684">
    <property type="component" value="Unassembled WGS sequence"/>
</dbReference>
<protein>
    <submittedName>
        <fullName evidence="3">Uncharacterized protein</fullName>
    </submittedName>
</protein>
<proteinExistence type="predicted"/>